<dbReference type="InterPro" id="IPR013078">
    <property type="entry name" value="His_Pase_superF_clade-1"/>
</dbReference>
<accession>A0A8H6VBE2</accession>
<dbReference type="InterPro" id="IPR029033">
    <property type="entry name" value="His_PPase_superfam"/>
</dbReference>
<feature type="compositionally biased region" description="Polar residues" evidence="1">
    <location>
        <begin position="201"/>
        <end position="216"/>
    </location>
</feature>
<dbReference type="PANTHER" id="PTHR46192">
    <property type="entry name" value="BROAD-RANGE ACID PHOSPHATASE DET1"/>
    <property type="match status" value="1"/>
</dbReference>
<dbReference type="Pfam" id="PF00300">
    <property type="entry name" value="His_Phos_1"/>
    <property type="match status" value="1"/>
</dbReference>
<comment type="caution">
    <text evidence="2">The sequence shown here is derived from an EMBL/GenBank/DDBJ whole genome shotgun (WGS) entry which is preliminary data.</text>
</comment>
<gene>
    <name evidence="2" type="ORF">HII31_12642</name>
</gene>
<keyword evidence="3" id="KW-1185">Reference proteome</keyword>
<feature type="region of interest" description="Disordered" evidence="1">
    <location>
        <begin position="111"/>
        <end position="320"/>
    </location>
</feature>
<evidence type="ECO:0000313" key="2">
    <source>
        <dbReference type="EMBL" id="KAF7186013.1"/>
    </source>
</evidence>
<proteinExistence type="predicted"/>
<dbReference type="AlphaFoldDB" id="A0A8H6VBE2"/>
<evidence type="ECO:0000313" key="3">
    <source>
        <dbReference type="Proteomes" id="UP000660729"/>
    </source>
</evidence>
<dbReference type="Gene3D" id="3.40.50.1240">
    <property type="entry name" value="Phosphoglycerate mutase-like"/>
    <property type="match status" value="1"/>
</dbReference>
<dbReference type="InterPro" id="IPR052765">
    <property type="entry name" value="PGM-Related"/>
</dbReference>
<evidence type="ECO:0000256" key="1">
    <source>
        <dbReference type="SAM" id="MobiDB-lite"/>
    </source>
</evidence>
<feature type="compositionally biased region" description="Basic and acidic residues" evidence="1">
    <location>
        <begin position="111"/>
        <end position="124"/>
    </location>
</feature>
<organism evidence="2 3">
    <name type="scientific">Pseudocercospora fuligena</name>
    <dbReference type="NCBI Taxonomy" id="685502"/>
    <lineage>
        <taxon>Eukaryota</taxon>
        <taxon>Fungi</taxon>
        <taxon>Dikarya</taxon>
        <taxon>Ascomycota</taxon>
        <taxon>Pezizomycotina</taxon>
        <taxon>Dothideomycetes</taxon>
        <taxon>Dothideomycetidae</taxon>
        <taxon>Mycosphaerellales</taxon>
        <taxon>Mycosphaerellaceae</taxon>
        <taxon>Pseudocercospora</taxon>
    </lineage>
</organism>
<sequence>MERMWQERADYGHFFYRIPDGESAADAYDRVSGFNESLWRQFGDEDFPSVCVLVTHGLMSRVFLMKWYHWSVEYFEDLRNVNHCEFILMNKDERGKYVLDNKLRTWSELKRQKREQAAREDPQRRNTLSHFLTKPQPESPSIPARKWGGCTEGCDHGNDRFPRRTQQKKQQQEVVLPPPAGAAQDASNEAEDHAVAAINRVPNTSTNTALPQTSLPSRPKPAVPSYLFPGRDGGGTDSGATTPHEMSEDEGTEYFTAGKGGHLADAMRQAGPQRKATPEDIDRWIRESGMTSHKRADPLGDEAGSADDELSDENRQVSPKAIAFQVKDLEAAEKEDRGLRGSVY</sequence>
<dbReference type="EMBL" id="JABCIY010000275">
    <property type="protein sequence ID" value="KAF7186013.1"/>
    <property type="molecule type" value="Genomic_DNA"/>
</dbReference>
<feature type="compositionally biased region" description="Basic and acidic residues" evidence="1">
    <location>
        <begin position="276"/>
        <end position="286"/>
    </location>
</feature>
<dbReference type="Proteomes" id="UP000660729">
    <property type="component" value="Unassembled WGS sequence"/>
</dbReference>
<reference evidence="2" key="1">
    <citation type="submission" date="2020-04" db="EMBL/GenBank/DDBJ databases">
        <title>Draft genome resource of the tomato pathogen Pseudocercospora fuligena.</title>
        <authorList>
            <person name="Zaccaron A."/>
        </authorList>
    </citation>
    <scope>NUCLEOTIDE SEQUENCE</scope>
    <source>
        <strain evidence="2">PF001</strain>
    </source>
</reference>
<protein>
    <submittedName>
        <fullName evidence="2">Broad-range acid phosphatase DET1</fullName>
    </submittedName>
</protein>
<dbReference type="SUPFAM" id="SSF53254">
    <property type="entry name" value="Phosphoglycerate mutase-like"/>
    <property type="match status" value="1"/>
</dbReference>
<feature type="compositionally biased region" description="Basic and acidic residues" evidence="1">
    <location>
        <begin position="153"/>
        <end position="162"/>
    </location>
</feature>
<name>A0A8H6VBE2_9PEZI</name>
<dbReference type="OrthoDB" id="10261749at2759"/>